<evidence type="ECO:0000256" key="10">
    <source>
        <dbReference type="RuleBase" id="RU362103"/>
    </source>
</evidence>
<dbReference type="AlphaFoldDB" id="A0A7C8IER2"/>
<dbReference type="Gene3D" id="3.40.1090.10">
    <property type="entry name" value="Cytosolic phospholipase A2 catalytic domain"/>
    <property type="match status" value="1"/>
</dbReference>
<dbReference type="InterPro" id="IPR016035">
    <property type="entry name" value="Acyl_Trfase/lysoPLipase"/>
</dbReference>
<dbReference type="InterPro" id="IPR002642">
    <property type="entry name" value="LysoPLipase_cat_dom"/>
</dbReference>
<keyword evidence="4 9" id="KW-0378">Hydrolase</keyword>
<dbReference type="FunFam" id="3.40.1090.10:FF:000010">
    <property type="entry name" value="Lysophospholipase"/>
    <property type="match status" value="1"/>
</dbReference>
<comment type="caution">
    <text evidence="12">The sequence shown here is derived from an EMBL/GenBank/DDBJ whole genome shotgun (WGS) entry which is preliminary data.</text>
</comment>
<dbReference type="PANTHER" id="PTHR10728">
    <property type="entry name" value="CYTOSOLIC PHOSPHOLIPASE A2"/>
    <property type="match status" value="1"/>
</dbReference>
<evidence type="ECO:0000256" key="3">
    <source>
        <dbReference type="ARBA" id="ARBA00022729"/>
    </source>
</evidence>
<evidence type="ECO:0000256" key="1">
    <source>
        <dbReference type="ARBA" id="ARBA00008780"/>
    </source>
</evidence>
<dbReference type="GO" id="GO:0046475">
    <property type="term" value="P:glycerophospholipid catabolic process"/>
    <property type="evidence" value="ECO:0007669"/>
    <property type="project" value="TreeGrafter"/>
</dbReference>
<dbReference type="EMBL" id="JAADJZ010000006">
    <property type="protein sequence ID" value="KAF2874453.1"/>
    <property type="molecule type" value="Genomic_DNA"/>
</dbReference>
<evidence type="ECO:0000256" key="4">
    <source>
        <dbReference type="ARBA" id="ARBA00022801"/>
    </source>
</evidence>
<proteinExistence type="inferred from homology"/>
<dbReference type="EC" id="3.1.1.5" evidence="2 10"/>
<reference evidence="12 13" key="1">
    <citation type="submission" date="2020-01" db="EMBL/GenBank/DDBJ databases">
        <authorList>
            <consortium name="DOE Joint Genome Institute"/>
            <person name="Haridas S."/>
            <person name="Albert R."/>
            <person name="Binder M."/>
            <person name="Bloem J."/>
            <person name="Labutti K."/>
            <person name="Salamov A."/>
            <person name="Andreopoulos B."/>
            <person name="Baker S.E."/>
            <person name="Barry K."/>
            <person name="Bills G."/>
            <person name="Bluhm B.H."/>
            <person name="Cannon C."/>
            <person name="Castanera R."/>
            <person name="Culley D.E."/>
            <person name="Daum C."/>
            <person name="Ezra D."/>
            <person name="Gonzalez J.B."/>
            <person name="Henrissat B."/>
            <person name="Kuo A."/>
            <person name="Liang C."/>
            <person name="Lipzen A."/>
            <person name="Lutzoni F."/>
            <person name="Magnuson J."/>
            <person name="Mondo S."/>
            <person name="Nolan M."/>
            <person name="Ohm R."/>
            <person name="Pangilinan J."/>
            <person name="Park H.-J.H."/>
            <person name="Ramirez L."/>
            <person name="Alfaro M."/>
            <person name="Sun H."/>
            <person name="Tritt A."/>
            <person name="Yoshinaga Y."/>
            <person name="Zwiers L.-H.L."/>
            <person name="Turgeon B.G."/>
            <person name="Goodwin S.B."/>
            <person name="Spatafora J.W."/>
            <person name="Crous P.W."/>
            <person name="Grigoriev I.V."/>
        </authorList>
    </citation>
    <scope>NUCLEOTIDE SEQUENCE [LARGE SCALE GENOMIC DNA]</scope>
    <source>
        <strain evidence="12 13">CBS 611.86</strain>
    </source>
</reference>
<evidence type="ECO:0000256" key="9">
    <source>
        <dbReference type="PROSITE-ProRule" id="PRU00555"/>
    </source>
</evidence>
<evidence type="ECO:0000256" key="6">
    <source>
        <dbReference type="ARBA" id="ARBA00023098"/>
    </source>
</evidence>
<comment type="catalytic activity">
    <reaction evidence="8 10">
        <text>a 1-acyl-sn-glycero-3-phosphocholine + H2O = sn-glycerol 3-phosphocholine + a fatty acid + H(+)</text>
        <dbReference type="Rhea" id="RHEA:15177"/>
        <dbReference type="ChEBI" id="CHEBI:15377"/>
        <dbReference type="ChEBI" id="CHEBI:15378"/>
        <dbReference type="ChEBI" id="CHEBI:16870"/>
        <dbReference type="ChEBI" id="CHEBI:28868"/>
        <dbReference type="ChEBI" id="CHEBI:58168"/>
        <dbReference type="EC" id="3.1.1.5"/>
    </reaction>
</comment>
<keyword evidence="13" id="KW-1185">Reference proteome</keyword>
<evidence type="ECO:0000256" key="7">
    <source>
        <dbReference type="ARBA" id="ARBA00023180"/>
    </source>
</evidence>
<dbReference type="GO" id="GO:0005783">
    <property type="term" value="C:endoplasmic reticulum"/>
    <property type="evidence" value="ECO:0007669"/>
    <property type="project" value="TreeGrafter"/>
</dbReference>
<evidence type="ECO:0000313" key="12">
    <source>
        <dbReference type="EMBL" id="KAF2874453.1"/>
    </source>
</evidence>
<evidence type="ECO:0000313" key="13">
    <source>
        <dbReference type="Proteomes" id="UP000481861"/>
    </source>
</evidence>
<evidence type="ECO:0000256" key="8">
    <source>
        <dbReference type="ARBA" id="ARBA00049531"/>
    </source>
</evidence>
<comment type="similarity">
    <text evidence="1 10">Belongs to the lysophospholipase family.</text>
</comment>
<sequence>MKTPPILVASAFACLANSSAILPRDNGAQSATDAFEGWKRASPQGPNGYAPANVDCPSTRPSIRVASGLSDEESAWLEKRRANTVQPLRELLTRINIRGFDAGQYIDRHRDNATALPNVGIAFSGGGYRAMLNGAGALAAFDSRTPGSTGAGHIGGLLQASTYIAGLSGGGWLVGSIYANNFTSVQNTIDQNDDGDVWGLGNSILQGPKTGSVQILSTTDYYKHIFESVSTKSDAPGVFNTSLTDYWGRALSFQLINATDGGPGYTFSSIQDDDDFKNGNAPMPFLVADERYPGQREISLSTTNVEFNPFEMGSFDPTLYGFVPMKYLGSNFTDGELPDGQSCTAGLDNLGFIMGTSSSLFNTAILQLETIDGVPDVLKKALTNVLNTIGQQNNDVADYTPNPFKGFHSGSNPSAADDSLALVDGGLDGQNIPLNPLIQPARAVDVIFAIDSSADFWAPTTSAENWPNGTSLVATYERTTNETMQNGTAFPYIPDTNTFINLGMNNRPAFFGCDVKNLTGEGVGPMVVYVPNSPYVYNSNTTTFQMSYNTTERNAMIQNGYNVATQGNATRANGEDWPTCLGCAILSRSFDRNGETVPDACQQCFTKYCWNGTLASQTPPPYFPQMVFGAVNVKSDVGRFVPNLLGFALAAALSGYLML</sequence>
<dbReference type="GO" id="GO:0005829">
    <property type="term" value="C:cytosol"/>
    <property type="evidence" value="ECO:0007669"/>
    <property type="project" value="TreeGrafter"/>
</dbReference>
<dbReference type="SMART" id="SM00022">
    <property type="entry name" value="PLAc"/>
    <property type="match status" value="1"/>
</dbReference>
<evidence type="ECO:0000256" key="2">
    <source>
        <dbReference type="ARBA" id="ARBA00013274"/>
    </source>
</evidence>
<dbReference type="PROSITE" id="PS51210">
    <property type="entry name" value="PLA2C"/>
    <property type="match status" value="1"/>
</dbReference>
<dbReference type="GO" id="GO:0004622">
    <property type="term" value="F:phosphatidylcholine lysophospholipase activity"/>
    <property type="evidence" value="ECO:0007669"/>
    <property type="project" value="UniProtKB-EC"/>
</dbReference>
<evidence type="ECO:0000259" key="11">
    <source>
        <dbReference type="PROSITE" id="PS51210"/>
    </source>
</evidence>
<protein>
    <recommendedName>
        <fullName evidence="2 10">Lysophospholipase</fullName>
        <ecNumber evidence="2 10">3.1.1.5</ecNumber>
    </recommendedName>
</protein>
<dbReference type="SUPFAM" id="SSF52151">
    <property type="entry name" value="FabD/lysophospholipase-like"/>
    <property type="match status" value="1"/>
</dbReference>
<feature type="domain" description="PLA2c" evidence="11">
    <location>
        <begin position="55"/>
        <end position="615"/>
    </location>
</feature>
<keyword evidence="7" id="KW-0325">Glycoprotein</keyword>
<dbReference type="OrthoDB" id="4084751at2759"/>
<accession>A0A7C8IER2</accession>
<name>A0A7C8IER2_9PLEO</name>
<organism evidence="12 13">
    <name type="scientific">Massariosphaeria phaeospora</name>
    <dbReference type="NCBI Taxonomy" id="100035"/>
    <lineage>
        <taxon>Eukaryota</taxon>
        <taxon>Fungi</taxon>
        <taxon>Dikarya</taxon>
        <taxon>Ascomycota</taxon>
        <taxon>Pezizomycotina</taxon>
        <taxon>Dothideomycetes</taxon>
        <taxon>Pleosporomycetidae</taxon>
        <taxon>Pleosporales</taxon>
        <taxon>Pleosporales incertae sedis</taxon>
        <taxon>Massariosphaeria</taxon>
    </lineage>
</organism>
<evidence type="ECO:0000256" key="5">
    <source>
        <dbReference type="ARBA" id="ARBA00022963"/>
    </source>
</evidence>
<dbReference type="Pfam" id="PF01735">
    <property type="entry name" value="PLA2_B"/>
    <property type="match status" value="1"/>
</dbReference>
<dbReference type="GO" id="GO:0004623">
    <property type="term" value="F:phospholipase A2 activity"/>
    <property type="evidence" value="ECO:0007669"/>
    <property type="project" value="TreeGrafter"/>
</dbReference>
<keyword evidence="6 9" id="KW-0443">Lipid metabolism</keyword>
<gene>
    <name evidence="12" type="ORF">BDV95DRAFT_566207</name>
</gene>
<keyword evidence="5 9" id="KW-0442">Lipid degradation</keyword>
<keyword evidence="3" id="KW-0732">Signal</keyword>
<dbReference type="Proteomes" id="UP000481861">
    <property type="component" value="Unassembled WGS sequence"/>
</dbReference>
<dbReference type="PANTHER" id="PTHR10728:SF33">
    <property type="entry name" value="LYSOPHOSPHOLIPASE 1-RELATED"/>
    <property type="match status" value="1"/>
</dbReference>